<proteinExistence type="predicted"/>
<dbReference type="Proteomes" id="UP000179920">
    <property type="component" value="Chromosome XIII"/>
</dbReference>
<evidence type="ECO:0000313" key="1">
    <source>
        <dbReference type="EMBL" id="SAM84201.1"/>
    </source>
</evidence>
<protein>
    <submittedName>
        <fullName evidence="1">Uncharacterized protein</fullName>
    </submittedName>
</protein>
<accession>A0A1K0GUH3</accession>
<dbReference type="EMBL" id="LT558129">
    <property type="protein sequence ID" value="SAM84201.1"/>
    <property type="molecule type" value="Genomic_DNA"/>
</dbReference>
<evidence type="ECO:0000313" key="2">
    <source>
        <dbReference type="Proteomes" id="UP000179920"/>
    </source>
</evidence>
<sequence length="155" mass="17855">MAIGERQRWSRSTRDSRGLDILFRLLSPRTVNVQPLYLGRSLGRARSRGWVRSAIQRLSTRASFCSPSIRPGKEVGRWLAHSFLHLSYIFVLFSSALQSIQSLSKQQEHHQRLPQDYVQDTGHPKTVMLSNRLYYPSCLSSPLHCTDRCRDIKVS</sequence>
<dbReference type="AlphaFoldDB" id="A0A1K0GUH3"/>
<reference evidence="2" key="1">
    <citation type="submission" date="2016-04" db="EMBL/GenBank/DDBJ databases">
        <authorList>
            <person name="Guldener U."/>
            <person name="Guldener U."/>
        </authorList>
    </citation>
    <scope>NUCLEOTIDE SEQUENCE [LARGE SCALE GENOMIC DNA]</scope>
    <source>
        <strain evidence="2">UB2112</strain>
    </source>
</reference>
<gene>
    <name evidence="1" type="ORF">UBRO_20816</name>
</gene>
<organism evidence="1 2">
    <name type="scientific">Ustilago bromivora</name>
    <dbReference type="NCBI Taxonomy" id="307758"/>
    <lineage>
        <taxon>Eukaryota</taxon>
        <taxon>Fungi</taxon>
        <taxon>Dikarya</taxon>
        <taxon>Basidiomycota</taxon>
        <taxon>Ustilaginomycotina</taxon>
        <taxon>Ustilaginomycetes</taxon>
        <taxon>Ustilaginales</taxon>
        <taxon>Ustilaginaceae</taxon>
        <taxon>Ustilago</taxon>
    </lineage>
</organism>
<name>A0A1K0GUH3_9BASI</name>